<gene>
    <name evidence="1" type="ORF">LSAA_5629</name>
</gene>
<evidence type="ECO:0000313" key="2">
    <source>
        <dbReference type="Proteomes" id="UP000675881"/>
    </source>
</evidence>
<sequence length="165" mass="19298">MNNDWPTRRQKSELSSGKIKKIKPLSWLLASSAEDRATTEVYHEALRSMLKLWIYEKANRRPNRFQQDSTDAQKTHKSYVAFSKMSDNGLRYLSGSMCQLLDHSEIIFQRYQHLAFNKKTLDKLLQKILLAETLFPFPNLMKSHISETAIGVDNHYWSLTHLVIK</sequence>
<accession>A0A7R8CPZ5</accession>
<protein>
    <submittedName>
        <fullName evidence="1">(salmon louse) hypothetical protein</fullName>
    </submittedName>
</protein>
<keyword evidence="2" id="KW-1185">Reference proteome</keyword>
<dbReference type="AlphaFoldDB" id="A0A7R8CPZ5"/>
<dbReference type="Proteomes" id="UP000675881">
    <property type="component" value="Chromosome 14"/>
</dbReference>
<organism evidence="1 2">
    <name type="scientific">Lepeophtheirus salmonis</name>
    <name type="common">Salmon louse</name>
    <name type="synonym">Caligus salmonis</name>
    <dbReference type="NCBI Taxonomy" id="72036"/>
    <lineage>
        <taxon>Eukaryota</taxon>
        <taxon>Metazoa</taxon>
        <taxon>Ecdysozoa</taxon>
        <taxon>Arthropoda</taxon>
        <taxon>Crustacea</taxon>
        <taxon>Multicrustacea</taxon>
        <taxon>Hexanauplia</taxon>
        <taxon>Copepoda</taxon>
        <taxon>Siphonostomatoida</taxon>
        <taxon>Caligidae</taxon>
        <taxon>Lepeophtheirus</taxon>
    </lineage>
</organism>
<reference evidence="1" key="1">
    <citation type="submission" date="2021-02" db="EMBL/GenBank/DDBJ databases">
        <authorList>
            <person name="Bekaert M."/>
        </authorList>
    </citation>
    <scope>NUCLEOTIDE SEQUENCE</scope>
    <source>
        <strain evidence="1">IoA-00</strain>
    </source>
</reference>
<dbReference type="EMBL" id="HG994593">
    <property type="protein sequence ID" value="CAF2853297.1"/>
    <property type="molecule type" value="Genomic_DNA"/>
</dbReference>
<proteinExistence type="predicted"/>
<evidence type="ECO:0000313" key="1">
    <source>
        <dbReference type="EMBL" id="CAF2853297.1"/>
    </source>
</evidence>
<name>A0A7R8CPZ5_LEPSM</name>